<evidence type="ECO:0000256" key="1">
    <source>
        <dbReference type="SAM" id="MobiDB-lite"/>
    </source>
</evidence>
<organism evidence="2 3">
    <name type="scientific">Desulfatitalea alkaliphila</name>
    <dbReference type="NCBI Taxonomy" id="2929485"/>
    <lineage>
        <taxon>Bacteria</taxon>
        <taxon>Pseudomonadati</taxon>
        <taxon>Thermodesulfobacteriota</taxon>
        <taxon>Desulfobacteria</taxon>
        <taxon>Desulfobacterales</taxon>
        <taxon>Desulfosarcinaceae</taxon>
        <taxon>Desulfatitalea</taxon>
    </lineage>
</organism>
<dbReference type="AlphaFoldDB" id="A0AA41UQH9"/>
<protein>
    <submittedName>
        <fullName evidence="2">Uncharacterized protein</fullName>
    </submittedName>
</protein>
<evidence type="ECO:0000313" key="3">
    <source>
        <dbReference type="Proteomes" id="UP001165427"/>
    </source>
</evidence>
<dbReference type="Proteomes" id="UP001165427">
    <property type="component" value="Unassembled WGS sequence"/>
</dbReference>
<feature type="compositionally biased region" description="Basic and acidic residues" evidence="1">
    <location>
        <begin position="70"/>
        <end position="87"/>
    </location>
</feature>
<gene>
    <name evidence="2" type="ORF">MRX98_12455</name>
</gene>
<accession>A0AA41UQH9</accession>
<keyword evidence="3" id="KW-1185">Reference proteome</keyword>
<feature type="region of interest" description="Disordered" evidence="1">
    <location>
        <begin position="1"/>
        <end position="20"/>
    </location>
</feature>
<evidence type="ECO:0000313" key="2">
    <source>
        <dbReference type="EMBL" id="MCJ8501388.1"/>
    </source>
</evidence>
<name>A0AA41UQH9_9BACT</name>
<comment type="caution">
    <text evidence="2">The sequence shown here is derived from an EMBL/GenBank/DDBJ whole genome shotgun (WGS) entry which is preliminary data.</text>
</comment>
<dbReference type="EMBL" id="JALJRB010000013">
    <property type="protein sequence ID" value="MCJ8501388.1"/>
    <property type="molecule type" value="Genomic_DNA"/>
</dbReference>
<sequence length="87" mass="9525">MLDVELAPENPYSNQLTDAQLPDAEGITPEQRMDSIAAILAIAALRSRYRKANNANNLKNIADSSGTFREGLDSSARKSVIHDNRVL</sequence>
<dbReference type="RefSeq" id="WP_246908906.1">
    <property type="nucleotide sequence ID" value="NZ_JALJRB010000013.1"/>
</dbReference>
<reference evidence="2" key="1">
    <citation type="submission" date="2022-04" db="EMBL/GenBank/DDBJ databases">
        <title>Desulfatitalea alkaliphila sp. nov., a novel anaerobic sulfate-reducing bacterium isolated from terrestrial mud volcano, Taman Peninsula, Russia.</title>
        <authorList>
            <person name="Khomyakova M.A."/>
            <person name="Merkel A.Y."/>
            <person name="Slobodkin A.I."/>
        </authorList>
    </citation>
    <scope>NUCLEOTIDE SEQUENCE</scope>
    <source>
        <strain evidence="2">M08but</strain>
    </source>
</reference>
<feature type="region of interest" description="Disordered" evidence="1">
    <location>
        <begin position="59"/>
        <end position="87"/>
    </location>
</feature>
<proteinExistence type="predicted"/>